<sequence>MPLSERAVQTAVIAGIFAALGTLFCALRLWTRIVIIRAVGYEDYILGLSWACALTTLIFTGFQIPFGLGEHDSTLSASQLEALNFYSTTPICPQLPLLLLLNKYQRVFPTRRFQYWCLSFLAVVVSFTIASVLVAIFACSPIRKFWAGGEGTCVNTTASWFTNAAINIITDLMIIILPMPVVKNLNLAKRQKWLLMGVFAFGGVVCVISVIRLHSLLKMAHTTDSSFDNAPAATISIVEINVAIVCACLPTLKPLIAPWIGGLSRSRGSHGSTGGTASHRQGQSSGMPTRGGYSMGLNSLSTKRGTERLDGESGDHDKIRVVTSVHVKVHGRDVGQEEGSSKSSTESLFRSATHIV</sequence>
<reference evidence="9" key="1">
    <citation type="journal article" date="2020" name="Stud. Mycol.">
        <title>101 Dothideomycetes genomes: a test case for predicting lifestyles and emergence of pathogens.</title>
        <authorList>
            <person name="Haridas S."/>
            <person name="Albert R."/>
            <person name="Binder M."/>
            <person name="Bloem J."/>
            <person name="Labutti K."/>
            <person name="Salamov A."/>
            <person name="Andreopoulos B."/>
            <person name="Baker S."/>
            <person name="Barry K."/>
            <person name="Bills G."/>
            <person name="Bluhm B."/>
            <person name="Cannon C."/>
            <person name="Castanera R."/>
            <person name="Culley D."/>
            <person name="Daum C."/>
            <person name="Ezra D."/>
            <person name="Gonzalez J."/>
            <person name="Henrissat B."/>
            <person name="Kuo A."/>
            <person name="Liang C."/>
            <person name="Lipzen A."/>
            <person name="Lutzoni F."/>
            <person name="Magnuson J."/>
            <person name="Mondo S."/>
            <person name="Nolan M."/>
            <person name="Ohm R."/>
            <person name="Pangilinan J."/>
            <person name="Park H.-J."/>
            <person name="Ramirez L."/>
            <person name="Alfaro M."/>
            <person name="Sun H."/>
            <person name="Tritt A."/>
            <person name="Yoshinaga Y."/>
            <person name="Zwiers L.-H."/>
            <person name="Turgeon B."/>
            <person name="Goodwin S."/>
            <person name="Spatafora J."/>
            <person name="Crous P."/>
            <person name="Grigoriev I."/>
        </authorList>
    </citation>
    <scope>NUCLEOTIDE SEQUENCE</scope>
    <source>
        <strain evidence="9">CBS 109.77</strain>
    </source>
</reference>
<dbReference type="GO" id="GO:0016020">
    <property type="term" value="C:membrane"/>
    <property type="evidence" value="ECO:0007669"/>
    <property type="project" value="UniProtKB-SubCell"/>
</dbReference>
<feature type="region of interest" description="Disordered" evidence="6">
    <location>
        <begin position="330"/>
        <end position="356"/>
    </location>
</feature>
<dbReference type="PANTHER" id="PTHR33048:SF47">
    <property type="entry name" value="INTEGRAL MEMBRANE PROTEIN-RELATED"/>
    <property type="match status" value="1"/>
</dbReference>
<feature type="compositionally biased region" description="Polar residues" evidence="6">
    <location>
        <begin position="341"/>
        <end position="350"/>
    </location>
</feature>
<feature type="domain" description="Rhodopsin" evidence="8">
    <location>
        <begin position="27"/>
        <end position="256"/>
    </location>
</feature>
<feature type="transmembrane region" description="Helical" evidence="7">
    <location>
        <begin position="12"/>
        <end position="31"/>
    </location>
</feature>
<comment type="similarity">
    <text evidence="5">Belongs to the SAT4 family.</text>
</comment>
<feature type="compositionally biased region" description="Basic and acidic residues" evidence="6">
    <location>
        <begin position="304"/>
        <end position="316"/>
    </location>
</feature>
<dbReference type="OrthoDB" id="444631at2759"/>
<evidence type="ECO:0000256" key="7">
    <source>
        <dbReference type="SAM" id="Phobius"/>
    </source>
</evidence>
<dbReference type="EMBL" id="MU001877">
    <property type="protein sequence ID" value="KAF2794858.1"/>
    <property type="molecule type" value="Genomic_DNA"/>
</dbReference>
<keyword evidence="2 7" id="KW-0812">Transmembrane</keyword>
<accession>A0A6A6XF14</accession>
<evidence type="ECO:0000256" key="2">
    <source>
        <dbReference type="ARBA" id="ARBA00022692"/>
    </source>
</evidence>
<keyword evidence="4 7" id="KW-0472">Membrane</keyword>
<feature type="transmembrane region" description="Helical" evidence="7">
    <location>
        <begin position="82"/>
        <end position="101"/>
    </location>
</feature>
<feature type="region of interest" description="Disordered" evidence="6">
    <location>
        <begin position="267"/>
        <end position="316"/>
    </location>
</feature>
<evidence type="ECO:0000313" key="10">
    <source>
        <dbReference type="Proteomes" id="UP000799757"/>
    </source>
</evidence>
<dbReference type="InterPro" id="IPR049326">
    <property type="entry name" value="Rhodopsin_dom_fungi"/>
</dbReference>
<proteinExistence type="inferred from homology"/>
<evidence type="ECO:0000256" key="1">
    <source>
        <dbReference type="ARBA" id="ARBA00004141"/>
    </source>
</evidence>
<keyword evidence="10" id="KW-1185">Reference proteome</keyword>
<evidence type="ECO:0000256" key="3">
    <source>
        <dbReference type="ARBA" id="ARBA00022989"/>
    </source>
</evidence>
<feature type="transmembrane region" description="Helical" evidence="7">
    <location>
        <begin position="193"/>
        <end position="213"/>
    </location>
</feature>
<evidence type="ECO:0000313" key="9">
    <source>
        <dbReference type="EMBL" id="KAF2794858.1"/>
    </source>
</evidence>
<gene>
    <name evidence="9" type="ORF">K505DRAFT_349011</name>
</gene>
<keyword evidence="3 7" id="KW-1133">Transmembrane helix</keyword>
<evidence type="ECO:0000259" key="8">
    <source>
        <dbReference type="Pfam" id="PF20684"/>
    </source>
</evidence>
<evidence type="ECO:0000256" key="4">
    <source>
        <dbReference type="ARBA" id="ARBA00023136"/>
    </source>
</evidence>
<dbReference type="InterPro" id="IPR052337">
    <property type="entry name" value="SAT4-like"/>
</dbReference>
<dbReference type="AlphaFoldDB" id="A0A6A6XF14"/>
<name>A0A6A6XF14_9PLEO</name>
<evidence type="ECO:0000256" key="5">
    <source>
        <dbReference type="ARBA" id="ARBA00038359"/>
    </source>
</evidence>
<dbReference type="Pfam" id="PF20684">
    <property type="entry name" value="Fung_rhodopsin"/>
    <property type="match status" value="1"/>
</dbReference>
<feature type="transmembrane region" description="Helical" evidence="7">
    <location>
        <begin position="43"/>
        <end position="62"/>
    </location>
</feature>
<protein>
    <recommendedName>
        <fullName evidence="8">Rhodopsin domain-containing protein</fullName>
    </recommendedName>
</protein>
<feature type="transmembrane region" description="Helical" evidence="7">
    <location>
        <begin position="233"/>
        <end position="252"/>
    </location>
</feature>
<dbReference type="PANTHER" id="PTHR33048">
    <property type="entry name" value="PTH11-LIKE INTEGRAL MEMBRANE PROTEIN (AFU_ORTHOLOGUE AFUA_5G11245)"/>
    <property type="match status" value="1"/>
</dbReference>
<feature type="transmembrane region" description="Helical" evidence="7">
    <location>
        <begin position="113"/>
        <end position="138"/>
    </location>
</feature>
<feature type="transmembrane region" description="Helical" evidence="7">
    <location>
        <begin position="158"/>
        <end position="181"/>
    </location>
</feature>
<feature type="compositionally biased region" description="Low complexity" evidence="6">
    <location>
        <begin position="267"/>
        <end position="280"/>
    </location>
</feature>
<organism evidence="9 10">
    <name type="scientific">Melanomma pulvis-pyrius CBS 109.77</name>
    <dbReference type="NCBI Taxonomy" id="1314802"/>
    <lineage>
        <taxon>Eukaryota</taxon>
        <taxon>Fungi</taxon>
        <taxon>Dikarya</taxon>
        <taxon>Ascomycota</taxon>
        <taxon>Pezizomycotina</taxon>
        <taxon>Dothideomycetes</taxon>
        <taxon>Pleosporomycetidae</taxon>
        <taxon>Pleosporales</taxon>
        <taxon>Melanommataceae</taxon>
        <taxon>Melanomma</taxon>
    </lineage>
</organism>
<evidence type="ECO:0000256" key="6">
    <source>
        <dbReference type="SAM" id="MobiDB-lite"/>
    </source>
</evidence>
<dbReference type="Proteomes" id="UP000799757">
    <property type="component" value="Unassembled WGS sequence"/>
</dbReference>
<comment type="subcellular location">
    <subcellularLocation>
        <location evidence="1">Membrane</location>
        <topology evidence="1">Multi-pass membrane protein</topology>
    </subcellularLocation>
</comment>